<dbReference type="InterPro" id="IPR005203">
    <property type="entry name" value="Hemocyanin_C"/>
</dbReference>
<dbReference type="Pfam" id="PF03722">
    <property type="entry name" value="Hemocyanin_N"/>
    <property type="match status" value="1"/>
</dbReference>
<evidence type="ECO:0000259" key="6">
    <source>
        <dbReference type="Pfam" id="PF00372"/>
    </source>
</evidence>
<name>A0A6J2KMT4_BOMMA</name>
<evidence type="ECO:0000256" key="4">
    <source>
        <dbReference type="ARBA" id="ARBA00038082"/>
    </source>
</evidence>
<comment type="subcellular location">
    <subcellularLocation>
        <location evidence="1">Secreted</location>
    </subcellularLocation>
</comment>
<dbReference type="GO" id="GO:0045735">
    <property type="term" value="F:nutrient reservoir activity"/>
    <property type="evidence" value="ECO:0007669"/>
    <property type="project" value="UniProtKB-KW"/>
</dbReference>
<dbReference type="OrthoDB" id="6371642at2759"/>
<feature type="signal peptide" evidence="5">
    <location>
        <begin position="1"/>
        <end position="28"/>
    </location>
</feature>
<dbReference type="PROSITE" id="PS00210">
    <property type="entry name" value="HEMOCYANIN_2"/>
    <property type="match status" value="1"/>
</dbReference>
<dbReference type="Proteomes" id="UP000504629">
    <property type="component" value="Unplaced"/>
</dbReference>
<evidence type="ECO:0000313" key="10">
    <source>
        <dbReference type="RefSeq" id="XP_028043460.1"/>
    </source>
</evidence>
<keyword evidence="3" id="KW-0758">Storage protein</keyword>
<keyword evidence="9" id="KW-1185">Reference proteome</keyword>
<dbReference type="PANTHER" id="PTHR11511:SF5">
    <property type="entry name" value="FAT-BODY PROTEIN 1-RELATED"/>
    <property type="match status" value="1"/>
</dbReference>
<evidence type="ECO:0000256" key="5">
    <source>
        <dbReference type="SAM" id="SignalP"/>
    </source>
</evidence>
<dbReference type="PROSITE" id="PS00209">
    <property type="entry name" value="HEMOCYANIN_1"/>
    <property type="match status" value="1"/>
</dbReference>
<sequence>MVCVQCALRSSSNMRVLVLLACLAAASASAISGGYGTMVFTKEPMVNLDMKMKELCIMKLLDHILQPTMFEDIKEIAKEYNIEKSCDKYMNVDVVKQFMEMYKMGMLPRGETFVHTNELQMEEAVKVFRVLYYAKDFDVFMRTACWMRERINGGMFVYAFTAACFHRTDCKGLYLPAPYEIYPYFFVDSHVISKAFMMKMTKAAKDPVLWKYYGITVTDDNLVVIDWRKGVRRSLSQNDVMSYFMEDVDLNTYMYYLHMNYPFWMTDDAYGINKERRGEIMMYANQQLLARMRLERLSHKMCDVKPMMWNEPLETGYWPKIRLPTGDEMPVRQNNMVVATKDNLKMKQMMDDVEMMIREGILTGKIERRDGTVISLKKSEDIENLARLVLGGLEIVGDDAKVIHLTNLMKKMLSYGQYNMEKYTYVPTSLDMYTTCLRDPVFWMIMKRVCNIFTVFKNMLPKYTREQFSFPGVKVEKITTDELVTFVDEYDMDITNAMYLDATEMQNKKSDMTFMARMRRLNHHPFQVSIDVMSDKTVDAVVRIFLGPKYDCMGRLMSVNDKRLDMFELDSFMYKLVNGKNTIVRSSMDMQGFMPEYPSTRRVMESEMMPSGDGQTMVKDWWCKSRNGFPQRLMLPLGTIGGLKMQMYVIVSPVRTGMLLPTLDMTMMKDRCACRWSSCISTMPLGYPFDRPIDMASFFTSNMKFADVMIYRKDLGMSNTSKTVDTSEMVMMKDDLTYLDSDMLVKRTYKDVMMMSSMMN</sequence>
<dbReference type="InterPro" id="IPR036697">
    <property type="entry name" value="Hemocyanin_N_sf"/>
</dbReference>
<dbReference type="SUPFAM" id="SSF48056">
    <property type="entry name" value="Di-copper centre-containing domain"/>
    <property type="match status" value="1"/>
</dbReference>
<dbReference type="InterPro" id="IPR008922">
    <property type="entry name" value="Di-copper_centre_dom_sf"/>
</dbReference>
<dbReference type="Pfam" id="PF03723">
    <property type="entry name" value="Hemocyanin_C"/>
    <property type="match status" value="1"/>
</dbReference>
<protein>
    <submittedName>
        <fullName evidence="10">Sex-specific storage-protein 1</fullName>
    </submittedName>
</protein>
<evidence type="ECO:0000259" key="8">
    <source>
        <dbReference type="Pfam" id="PF03723"/>
    </source>
</evidence>
<evidence type="ECO:0000259" key="7">
    <source>
        <dbReference type="Pfam" id="PF03722"/>
    </source>
</evidence>
<dbReference type="PANTHER" id="PTHR11511">
    <property type="entry name" value="LARVAL STORAGE PROTEIN/PHENOLOXIDASE"/>
    <property type="match status" value="1"/>
</dbReference>
<dbReference type="KEGG" id="bman:114252957"/>
<dbReference type="InterPro" id="IPR037020">
    <property type="entry name" value="Hemocyanin_C_sf"/>
</dbReference>
<keyword evidence="2" id="KW-0964">Secreted</keyword>
<evidence type="ECO:0000256" key="2">
    <source>
        <dbReference type="ARBA" id="ARBA00022525"/>
    </source>
</evidence>
<evidence type="ECO:0000256" key="1">
    <source>
        <dbReference type="ARBA" id="ARBA00004613"/>
    </source>
</evidence>
<organism evidence="9 10">
    <name type="scientific">Bombyx mandarina</name>
    <name type="common">Wild silk moth</name>
    <name type="synonym">Wild silkworm</name>
    <dbReference type="NCBI Taxonomy" id="7092"/>
    <lineage>
        <taxon>Eukaryota</taxon>
        <taxon>Metazoa</taxon>
        <taxon>Ecdysozoa</taxon>
        <taxon>Arthropoda</taxon>
        <taxon>Hexapoda</taxon>
        <taxon>Insecta</taxon>
        <taxon>Pterygota</taxon>
        <taxon>Neoptera</taxon>
        <taxon>Endopterygota</taxon>
        <taxon>Lepidoptera</taxon>
        <taxon>Glossata</taxon>
        <taxon>Ditrysia</taxon>
        <taxon>Bombycoidea</taxon>
        <taxon>Bombycidae</taxon>
        <taxon>Bombycinae</taxon>
        <taxon>Bombyx</taxon>
    </lineage>
</organism>
<dbReference type="InterPro" id="IPR005204">
    <property type="entry name" value="Hemocyanin_N"/>
</dbReference>
<evidence type="ECO:0000313" key="9">
    <source>
        <dbReference type="Proteomes" id="UP000504629"/>
    </source>
</evidence>
<feature type="chain" id="PRO_5026745558" evidence="5">
    <location>
        <begin position="29"/>
        <end position="760"/>
    </location>
</feature>
<dbReference type="InterPro" id="IPR000896">
    <property type="entry name" value="Hemocyanin/hexamerin_mid_dom"/>
</dbReference>
<accession>A0A6J2KMT4</accession>
<dbReference type="InterPro" id="IPR013788">
    <property type="entry name" value="Hemocyanin/hexamerin"/>
</dbReference>
<evidence type="ECO:0000256" key="3">
    <source>
        <dbReference type="ARBA" id="ARBA00022761"/>
    </source>
</evidence>
<dbReference type="InterPro" id="IPR014756">
    <property type="entry name" value="Ig_E-set"/>
</dbReference>
<dbReference type="GO" id="GO:0005615">
    <property type="term" value="C:extracellular space"/>
    <property type="evidence" value="ECO:0007669"/>
    <property type="project" value="UniProtKB-ARBA"/>
</dbReference>
<dbReference type="RefSeq" id="XP_028043460.1">
    <property type="nucleotide sequence ID" value="XM_028187659.1"/>
</dbReference>
<feature type="domain" description="Hemocyanin C-terminal" evidence="8">
    <location>
        <begin position="462"/>
        <end position="711"/>
    </location>
</feature>
<dbReference type="Pfam" id="PF00372">
    <property type="entry name" value="Hemocyanin_M"/>
    <property type="match status" value="1"/>
</dbReference>
<dbReference type="SUPFAM" id="SSF81296">
    <property type="entry name" value="E set domains"/>
    <property type="match status" value="1"/>
</dbReference>
<dbReference type="GeneID" id="114252957"/>
<comment type="similarity">
    <text evidence="4">Belongs to the hemocyanin family.</text>
</comment>
<dbReference type="PRINTS" id="PR00187">
    <property type="entry name" value="HAEMOCYANIN"/>
</dbReference>
<dbReference type="SUPFAM" id="SSF48050">
    <property type="entry name" value="Hemocyanin, N-terminal domain"/>
    <property type="match status" value="1"/>
</dbReference>
<feature type="domain" description="Hemocyanin N-terminal" evidence="7">
    <location>
        <begin position="52"/>
        <end position="172"/>
    </location>
</feature>
<dbReference type="Gene3D" id="1.20.1370.10">
    <property type="entry name" value="Hemocyanin, N-terminal domain"/>
    <property type="match status" value="1"/>
</dbReference>
<dbReference type="AlphaFoldDB" id="A0A6J2KMT4"/>
<dbReference type="Gene3D" id="2.60.40.1520">
    <property type="entry name" value="Hemocyanin, C-terminal domain"/>
    <property type="match status" value="1"/>
</dbReference>
<gene>
    <name evidence="10" type="primary">LOC114252957</name>
</gene>
<reference evidence="10" key="1">
    <citation type="submission" date="2025-08" db="UniProtKB">
        <authorList>
            <consortium name="RefSeq"/>
        </authorList>
    </citation>
    <scope>IDENTIFICATION</scope>
    <source>
        <tissue evidence="10">Silk gland</tissue>
    </source>
</reference>
<dbReference type="Gene3D" id="1.10.1280.10">
    <property type="entry name" value="Di-copper center containing domain from catechol oxidase"/>
    <property type="match status" value="1"/>
</dbReference>
<proteinExistence type="inferred from homology"/>
<feature type="domain" description="Hemocyanin middle" evidence="6">
    <location>
        <begin position="177"/>
        <end position="453"/>
    </location>
</feature>
<keyword evidence="5" id="KW-0732">Signal</keyword>